<keyword evidence="8" id="KW-0547">Nucleotide-binding</keyword>
<evidence type="ECO:0000256" key="9">
    <source>
        <dbReference type="ARBA" id="ARBA00022968"/>
    </source>
</evidence>
<keyword evidence="5" id="KW-0328">Glycosyltransferase</keyword>
<dbReference type="PANTHER" id="PTHR23033">
    <property type="entry name" value="BETA1,3-GALACTOSYLTRANSFERASE"/>
    <property type="match status" value="1"/>
</dbReference>
<dbReference type="InterPro" id="IPR026050">
    <property type="entry name" value="C1GALT1/C1GALT1_chp1"/>
</dbReference>
<dbReference type="PROSITE" id="PS51257">
    <property type="entry name" value="PROKAR_LIPOPROTEIN"/>
    <property type="match status" value="1"/>
</dbReference>
<evidence type="ECO:0000313" key="14">
    <source>
        <dbReference type="Proteomes" id="UP000234275"/>
    </source>
</evidence>
<dbReference type="GeneID" id="36558648"/>
<gene>
    <name evidence="13" type="ORF">P170DRAFT_448236</name>
</gene>
<keyword evidence="11" id="KW-0472">Membrane</keyword>
<dbReference type="PANTHER" id="PTHR23033:SF47">
    <property type="entry name" value="APPLE DOMAIN-CONTAINING PROTEIN-RELATED"/>
    <property type="match status" value="1"/>
</dbReference>
<evidence type="ECO:0000256" key="8">
    <source>
        <dbReference type="ARBA" id="ARBA00022741"/>
    </source>
</evidence>
<organism evidence="13 14">
    <name type="scientific">Aspergillus steynii IBT 23096</name>
    <dbReference type="NCBI Taxonomy" id="1392250"/>
    <lineage>
        <taxon>Eukaryota</taxon>
        <taxon>Fungi</taxon>
        <taxon>Dikarya</taxon>
        <taxon>Ascomycota</taxon>
        <taxon>Pezizomycotina</taxon>
        <taxon>Eurotiomycetes</taxon>
        <taxon>Eurotiomycetidae</taxon>
        <taxon>Eurotiales</taxon>
        <taxon>Aspergillaceae</taxon>
        <taxon>Aspergillus</taxon>
        <taxon>Aspergillus subgen. Circumdati</taxon>
    </lineage>
</organism>
<dbReference type="Pfam" id="PF02434">
    <property type="entry name" value="Fringe"/>
    <property type="match status" value="1"/>
</dbReference>
<evidence type="ECO:0000256" key="4">
    <source>
        <dbReference type="ARBA" id="ARBA00012557"/>
    </source>
</evidence>
<dbReference type="EC" id="2.4.1.122" evidence="4"/>
<evidence type="ECO:0000256" key="3">
    <source>
        <dbReference type="ARBA" id="ARBA00006462"/>
    </source>
</evidence>
<comment type="subcellular location">
    <subcellularLocation>
        <location evidence="1">Membrane</location>
        <topology evidence="1">Single-pass type II membrane protein</topology>
    </subcellularLocation>
</comment>
<comment type="similarity">
    <text evidence="3">Belongs to the glycosyltransferase 31 family. Beta3-Gal-T subfamily.</text>
</comment>
<comment type="pathway">
    <text evidence="2">Protein modification; protein glycosylation.</text>
</comment>
<evidence type="ECO:0000256" key="5">
    <source>
        <dbReference type="ARBA" id="ARBA00022676"/>
    </source>
</evidence>
<dbReference type="OrthoDB" id="414175at2759"/>
<evidence type="ECO:0000259" key="12">
    <source>
        <dbReference type="Pfam" id="PF02434"/>
    </source>
</evidence>
<dbReference type="AlphaFoldDB" id="A0A2I2G6R0"/>
<evidence type="ECO:0000256" key="11">
    <source>
        <dbReference type="ARBA" id="ARBA00023136"/>
    </source>
</evidence>
<protein>
    <recommendedName>
        <fullName evidence="4">N-acetylgalactosaminide beta-1,3-galactosyltransferase</fullName>
        <ecNumber evidence="4">2.4.1.122</ecNumber>
    </recommendedName>
</protein>
<dbReference type="RefSeq" id="XP_024703866.1">
    <property type="nucleotide sequence ID" value="XM_024850949.1"/>
</dbReference>
<dbReference type="GO" id="GO:0016263">
    <property type="term" value="F:glycoprotein-N-acetylgalactosamine 3-beta-galactosyltransferase activity"/>
    <property type="evidence" value="ECO:0007669"/>
    <property type="project" value="UniProtKB-EC"/>
</dbReference>
<keyword evidence="10" id="KW-1133">Transmembrane helix</keyword>
<feature type="domain" description="Fringe-like glycosyltransferase" evidence="12">
    <location>
        <begin position="145"/>
        <end position="283"/>
    </location>
</feature>
<evidence type="ECO:0000313" key="13">
    <source>
        <dbReference type="EMBL" id="PLB48564.1"/>
    </source>
</evidence>
<keyword evidence="6" id="KW-0808">Transferase</keyword>
<dbReference type="Gene3D" id="3.90.550.50">
    <property type="match status" value="1"/>
</dbReference>
<keyword evidence="9" id="KW-0735">Signal-anchor</keyword>
<keyword evidence="7" id="KW-0812">Transmembrane</keyword>
<dbReference type="GO" id="GO:0016020">
    <property type="term" value="C:membrane"/>
    <property type="evidence" value="ECO:0007669"/>
    <property type="project" value="UniProtKB-SubCell"/>
</dbReference>
<sequence length="400" mass="45266">MGFAIFRTSGPALWSPNTAAAGCHPVYGMDDVLVILKTGATVALDKVPMHVQTTLRCVPHYAVFSDFEEDIQDVHTLDVLRSVSNHTKGRSPDFGLYNRLHALGRLGLLAEDWNDDDNGPFGKPGNPSWKLDKWKFVPMLDEALRIRPDARWYVFIEADSYIIWPNLMAWLSGLNHTHPQYLGAPMQSGEVFFAYGGSGIVLSNPAVRRVSKYRAENPVELEELTARHWAGDCVLGEVIQAVHIPFIWSWPMLQGARVWEADLFTERYGRKPWCYPAVSYHHMSQEDIQNMWDFERQWFATNQDSKLPLLHKDTDWDNLSADNADDSNDNNAITTYGDCAQQCARNAGCLQFSFGDAACFTSSTVIWGTERPGYRSGWMDSHIQATLEHLDCPEANYIIE</sequence>
<accession>A0A2I2G6R0</accession>
<evidence type="ECO:0000256" key="10">
    <source>
        <dbReference type="ARBA" id="ARBA00022989"/>
    </source>
</evidence>
<dbReference type="Proteomes" id="UP000234275">
    <property type="component" value="Unassembled WGS sequence"/>
</dbReference>
<name>A0A2I2G6R0_9EURO</name>
<evidence type="ECO:0000256" key="7">
    <source>
        <dbReference type="ARBA" id="ARBA00022692"/>
    </source>
</evidence>
<comment type="caution">
    <text evidence="13">The sequence shown here is derived from an EMBL/GenBank/DDBJ whole genome shotgun (WGS) entry which is preliminary data.</text>
</comment>
<dbReference type="GO" id="GO:0000166">
    <property type="term" value="F:nucleotide binding"/>
    <property type="evidence" value="ECO:0007669"/>
    <property type="project" value="UniProtKB-KW"/>
</dbReference>
<evidence type="ECO:0000256" key="2">
    <source>
        <dbReference type="ARBA" id="ARBA00004922"/>
    </source>
</evidence>
<reference evidence="13 14" key="1">
    <citation type="submission" date="2016-12" db="EMBL/GenBank/DDBJ databases">
        <title>The genomes of Aspergillus section Nigri reveals drivers in fungal speciation.</title>
        <authorList>
            <consortium name="DOE Joint Genome Institute"/>
            <person name="Vesth T.C."/>
            <person name="Nybo J."/>
            <person name="Theobald S."/>
            <person name="Brandl J."/>
            <person name="Frisvad J.C."/>
            <person name="Nielsen K.F."/>
            <person name="Lyhne E.K."/>
            <person name="Kogle M.E."/>
            <person name="Kuo A."/>
            <person name="Riley R."/>
            <person name="Clum A."/>
            <person name="Nolan M."/>
            <person name="Lipzen A."/>
            <person name="Salamov A."/>
            <person name="Henrissat B."/>
            <person name="Wiebenga A."/>
            <person name="De Vries R.P."/>
            <person name="Grigoriev I.V."/>
            <person name="Mortensen U.H."/>
            <person name="Andersen M.R."/>
            <person name="Baker S.E."/>
        </authorList>
    </citation>
    <scope>NUCLEOTIDE SEQUENCE [LARGE SCALE GENOMIC DNA]</scope>
    <source>
        <strain evidence="13 14">IBT 23096</strain>
    </source>
</reference>
<dbReference type="InterPro" id="IPR003378">
    <property type="entry name" value="Fringe-like_glycosylTrfase"/>
</dbReference>
<keyword evidence="14" id="KW-1185">Reference proteome</keyword>
<proteinExistence type="inferred from homology"/>
<dbReference type="EMBL" id="MSFO01000005">
    <property type="protein sequence ID" value="PLB48564.1"/>
    <property type="molecule type" value="Genomic_DNA"/>
</dbReference>
<dbReference type="VEuPathDB" id="FungiDB:P170DRAFT_448236"/>
<evidence type="ECO:0000256" key="1">
    <source>
        <dbReference type="ARBA" id="ARBA00004606"/>
    </source>
</evidence>
<evidence type="ECO:0000256" key="6">
    <source>
        <dbReference type="ARBA" id="ARBA00022679"/>
    </source>
</evidence>